<accession>A0AAN8EXF5</accession>
<protein>
    <recommendedName>
        <fullName evidence="2">LRR-containing protein second PH domain-containing protein</fullName>
    </recommendedName>
</protein>
<feature type="compositionally biased region" description="Basic residues" evidence="1">
    <location>
        <begin position="1"/>
        <end position="14"/>
    </location>
</feature>
<dbReference type="PANTHER" id="PTHR24112:SF66">
    <property type="entry name" value="LEUCINE-RICH REPEAT, ISOFORM F"/>
    <property type="match status" value="1"/>
</dbReference>
<evidence type="ECO:0000259" key="2">
    <source>
        <dbReference type="Pfam" id="PF25353"/>
    </source>
</evidence>
<evidence type="ECO:0000313" key="3">
    <source>
        <dbReference type="EMBL" id="KAK5953908.1"/>
    </source>
</evidence>
<dbReference type="Gene3D" id="3.80.10.10">
    <property type="entry name" value="Ribonuclease Inhibitor"/>
    <property type="match status" value="1"/>
</dbReference>
<keyword evidence="4" id="KW-1185">Reference proteome</keyword>
<evidence type="ECO:0000256" key="1">
    <source>
        <dbReference type="SAM" id="MobiDB-lite"/>
    </source>
</evidence>
<sequence>MADKRKRRSLRIFHPRSNTPDDSSAPSFTSSPVEYSPIESPTTDGASPKIRPKVLTRPNRNSIFGSLRSLHSLDEDEKTLVKSESKSSSLQGDADSFGRGLFGDNVKRAAEVQVTGTSMFRKRTQYIVLTESHLIRFKSQSKASEMFPIIPNSGKNSLPRNTMSSIGSYTELQTSAYMDITQGVPLEEVIAVYKIEDGRPYFTLEVSYVDEHGKRPSSLQLNFSGPRDAEAWMMAIQEHAATRRAQNTRGYPQRTLEYLAGALEKEQDYDPQLFRVFKVVQRSPVRSAGTRGPSDELSKSNSSVSYLVIGVNKLHLIPLPKVSGRSSSTSLSDLDTPPSSFGITTLTSIKLRPSDDGFELYFRTPLRQPYLASLASYESRQIALWLRYASEYLRPEWTVQPFVFDVPQGLEDQMNPPTFPPEDNNCFDRTLIAFCAAFDVDTSRIYYSIDYECEDPPCFRLLLPQAGPAYTAMELLAVFRALRYNESFTSISFANVNLCPLRNVYDPFGESDEGLCARSGVFVDVPEHANLSVLQQELRALALKSRTLRRFDFSHSLPNLTGGQSSGIPEALTTLCKKSATNVDWFTLNGIRLSEHDLDFLVDAASERQCHLRALEIGECGLSVHDVDVLLSTLGIHDNTMEVIDISGTQGRFSPELFQRAIGALSRLRKLNLTRVQKTAGPEPLIAPEILLSWRLESLQLNGTTLNEQSVDTIAAYLASSKSDLLRELSVNQCGLTGKDLGIFFQSMTRQPGVARNMHVSASENRLGVGSSLLCRCIAGDYGPASITMRMVDFDKEYQFRELVAALSKNTTIKSLDISQASLPYDASMETCEVLKDMFAKNHTLEELDISGDVAHLDVARFGIGLNVALLGLEKNNALRMLRIEHQNLGLQGASTLAGVIERNTCLTEIHCEHNDINLQSFTVLVNALRKNKTVVFLPSQDADRVKSMEKVKEEFEALNQADEPKSPRVGTLKKSFHAVAQKAPSVTRHRRQSSIRSAQSNSSFTQQDVNDTVLALEEQWNAQVARLQQYLLRNYQLASGLSWEELDSRSDRDIHTRPNTADSLARMLAKVNFDRPTTSGLGIDGHRNTSDTDISNILDEQTKTPTREDRAIIFSLPED</sequence>
<feature type="domain" description="LRR-containing protein second PH" evidence="2">
    <location>
        <begin position="254"/>
        <end position="418"/>
    </location>
</feature>
<name>A0AAN8EXF5_9EURO</name>
<dbReference type="Pfam" id="PF25353">
    <property type="entry name" value="PH_2nd_LRR"/>
    <property type="match status" value="1"/>
</dbReference>
<dbReference type="GO" id="GO:0005886">
    <property type="term" value="C:plasma membrane"/>
    <property type="evidence" value="ECO:0007669"/>
    <property type="project" value="TreeGrafter"/>
</dbReference>
<organism evidence="3 4">
    <name type="scientific">Knufia fluminis</name>
    <dbReference type="NCBI Taxonomy" id="191047"/>
    <lineage>
        <taxon>Eukaryota</taxon>
        <taxon>Fungi</taxon>
        <taxon>Dikarya</taxon>
        <taxon>Ascomycota</taxon>
        <taxon>Pezizomycotina</taxon>
        <taxon>Eurotiomycetes</taxon>
        <taxon>Chaetothyriomycetidae</taxon>
        <taxon>Chaetothyriales</taxon>
        <taxon>Trichomeriaceae</taxon>
        <taxon>Knufia</taxon>
    </lineage>
</organism>
<dbReference type="GO" id="GO:0034315">
    <property type="term" value="P:regulation of Arp2/3 complex-mediated actin nucleation"/>
    <property type="evidence" value="ECO:0007669"/>
    <property type="project" value="TreeGrafter"/>
</dbReference>
<evidence type="ECO:0000313" key="4">
    <source>
        <dbReference type="Proteomes" id="UP001316803"/>
    </source>
</evidence>
<gene>
    <name evidence="3" type="ORF">OHC33_005179</name>
</gene>
<proteinExistence type="predicted"/>
<dbReference type="InterPro" id="IPR032675">
    <property type="entry name" value="LRR_dom_sf"/>
</dbReference>
<feature type="region of interest" description="Disordered" evidence="1">
    <location>
        <begin position="983"/>
        <end position="1004"/>
    </location>
</feature>
<dbReference type="AlphaFoldDB" id="A0AAN8EXF5"/>
<dbReference type="PANTHER" id="PTHR24112">
    <property type="entry name" value="LEUCINE-RICH REPEAT, ISOFORM F-RELATED"/>
    <property type="match status" value="1"/>
</dbReference>
<dbReference type="Proteomes" id="UP001316803">
    <property type="component" value="Unassembled WGS sequence"/>
</dbReference>
<dbReference type="InterPro" id="IPR057334">
    <property type="entry name" value="PH_2nd_LRR"/>
</dbReference>
<feature type="compositionally biased region" description="Low complexity" evidence="1">
    <location>
        <begin position="995"/>
        <end position="1004"/>
    </location>
</feature>
<feature type="compositionally biased region" description="Polar residues" evidence="1">
    <location>
        <begin position="16"/>
        <end position="45"/>
    </location>
</feature>
<reference evidence="3 4" key="1">
    <citation type="submission" date="2022-12" db="EMBL/GenBank/DDBJ databases">
        <title>Genomic features and morphological characterization of a novel Knufia sp. strain isolated from spacecraft assembly facility.</title>
        <authorList>
            <person name="Teixeira M."/>
            <person name="Chander A.M."/>
            <person name="Stajich J.E."/>
            <person name="Venkateswaran K."/>
        </authorList>
    </citation>
    <scope>NUCLEOTIDE SEQUENCE [LARGE SCALE GENOMIC DNA]</scope>
    <source>
        <strain evidence="3 4">FJI-L2-BK-P2</strain>
    </source>
</reference>
<comment type="caution">
    <text evidence="3">The sequence shown here is derived from an EMBL/GenBank/DDBJ whole genome shotgun (WGS) entry which is preliminary data.</text>
</comment>
<dbReference type="EMBL" id="JAKLMC020000010">
    <property type="protein sequence ID" value="KAK5953908.1"/>
    <property type="molecule type" value="Genomic_DNA"/>
</dbReference>
<feature type="region of interest" description="Disordered" evidence="1">
    <location>
        <begin position="1"/>
        <end position="57"/>
    </location>
</feature>
<dbReference type="SUPFAM" id="SSF52047">
    <property type="entry name" value="RNI-like"/>
    <property type="match status" value="1"/>
</dbReference>
<dbReference type="InterPro" id="IPR051279">
    <property type="entry name" value="PP1-Reg/Actin-Interact_Protein"/>
</dbReference>